<evidence type="ECO:0000256" key="1">
    <source>
        <dbReference type="SAM" id="Phobius"/>
    </source>
</evidence>
<feature type="transmembrane region" description="Helical" evidence="1">
    <location>
        <begin position="9"/>
        <end position="27"/>
    </location>
</feature>
<accession>A0ABX7GUW4</accession>
<dbReference type="Proteomes" id="UP000663181">
    <property type="component" value="Chromosome"/>
</dbReference>
<evidence type="ECO:0000313" key="3">
    <source>
        <dbReference type="EMBL" id="QRN53748.1"/>
    </source>
</evidence>
<proteinExistence type="predicted"/>
<organism evidence="3 4">
    <name type="scientific">Dyella caseinilytica</name>
    <dbReference type="NCBI Taxonomy" id="1849581"/>
    <lineage>
        <taxon>Bacteria</taxon>
        <taxon>Pseudomonadati</taxon>
        <taxon>Pseudomonadota</taxon>
        <taxon>Gammaproteobacteria</taxon>
        <taxon>Lysobacterales</taxon>
        <taxon>Rhodanobacteraceae</taxon>
        <taxon>Dyella</taxon>
    </lineage>
</organism>
<reference evidence="3 4" key="1">
    <citation type="submission" date="2020-10" db="EMBL/GenBank/DDBJ databases">
        <title>Phylogeny of dyella-like bacteria.</title>
        <authorList>
            <person name="Fu J."/>
        </authorList>
    </citation>
    <scope>NUCLEOTIDE SEQUENCE [LARGE SCALE GENOMIC DNA]</scope>
    <source>
        <strain evidence="3 4">DHOB09</strain>
    </source>
</reference>
<dbReference type="InterPro" id="IPR002925">
    <property type="entry name" value="Dienelactn_hydro"/>
</dbReference>
<sequence length="262" mass="27934">MLRKTASNLIAHIIFNTLVALLLGFYLRNAEAASRQPLTVQTPNGSVLIECFASTHATLPTVLILSGSKGFGSPAYDEIGKTFLDAGLQACLVHFLSPTDLSAIGSAGNSEARERYYAKRQSAWLVDIRGAISYFNARPNHVGKVGLLGISLGAEMAAAVSANSADIGALVIVDGNFPDGYSQPVRSLPPLHLIWGSADRTFPVPVGLNLQRIARHLVDAADIDIYKDGAHDFFLRPKTQQAQAAHVSAAHFLMSKLSSVGL</sequence>
<evidence type="ECO:0000259" key="2">
    <source>
        <dbReference type="Pfam" id="PF01738"/>
    </source>
</evidence>
<gene>
    <name evidence="3" type="ORF">ISN74_20530</name>
</gene>
<evidence type="ECO:0000313" key="4">
    <source>
        <dbReference type="Proteomes" id="UP000663181"/>
    </source>
</evidence>
<dbReference type="Pfam" id="PF01738">
    <property type="entry name" value="DLH"/>
    <property type="match status" value="1"/>
</dbReference>
<keyword evidence="4" id="KW-1185">Reference proteome</keyword>
<dbReference type="EMBL" id="CP064030">
    <property type="protein sequence ID" value="QRN53748.1"/>
    <property type="molecule type" value="Genomic_DNA"/>
</dbReference>
<keyword evidence="1" id="KW-0472">Membrane</keyword>
<dbReference type="RefSeq" id="WP_188795935.1">
    <property type="nucleotide sequence ID" value="NZ_BMIZ01000001.1"/>
</dbReference>
<keyword evidence="1" id="KW-0812">Transmembrane</keyword>
<dbReference type="Gene3D" id="3.40.50.1820">
    <property type="entry name" value="alpha/beta hydrolase"/>
    <property type="match status" value="1"/>
</dbReference>
<protein>
    <submittedName>
        <fullName evidence="3">Dienelactone hydrolase family protein</fullName>
    </submittedName>
</protein>
<name>A0ABX7GUW4_9GAMM</name>
<dbReference type="GO" id="GO:0016787">
    <property type="term" value="F:hydrolase activity"/>
    <property type="evidence" value="ECO:0007669"/>
    <property type="project" value="UniProtKB-KW"/>
</dbReference>
<dbReference type="InterPro" id="IPR029058">
    <property type="entry name" value="AB_hydrolase_fold"/>
</dbReference>
<feature type="domain" description="Dienelactone hydrolase" evidence="2">
    <location>
        <begin position="55"/>
        <end position="245"/>
    </location>
</feature>
<dbReference type="SUPFAM" id="SSF53474">
    <property type="entry name" value="alpha/beta-Hydrolases"/>
    <property type="match status" value="1"/>
</dbReference>
<keyword evidence="3" id="KW-0378">Hydrolase</keyword>
<keyword evidence="1" id="KW-1133">Transmembrane helix</keyword>